<dbReference type="RefSeq" id="XP_070899840.1">
    <property type="nucleotide sequence ID" value="XM_071045471.1"/>
</dbReference>
<evidence type="ECO:0000256" key="2">
    <source>
        <dbReference type="ARBA" id="ARBA00035112"/>
    </source>
</evidence>
<keyword evidence="3" id="KW-1133">Transmembrane helix</keyword>
<evidence type="ECO:0000313" key="4">
    <source>
        <dbReference type="EMBL" id="KAL2851399.1"/>
    </source>
</evidence>
<name>A0ABR4KHX9_9EURO</name>
<comment type="caution">
    <text evidence="4">The sequence shown here is derived from an EMBL/GenBank/DDBJ whole genome shotgun (WGS) entry which is preliminary data.</text>
</comment>
<sequence length="240" mass="27523">MVSSAKYHELSVGDDGAQESMLDTSSQRDFRKKGRKTSLYQYCLYTTLGVSVLINLLWLFDTISKSKDIRIPNPIFSPANHIIQYKPQTFMGGSGKERIPYMGPPTDVYDEAWEDLYNSDAAQLVNHTLPLASEPDAHHHLHKKAWGHDMGLSTSDPDEVTKFWQYLDYCLESLRQSLMCSSDVSTIHWVWSDEHHRWQADGRVVHTCRDLEAIREWAFERTAGVVDFETWVADPLKGDV</sequence>
<comment type="pathway">
    <text evidence="1">Mycotoxin biosynthesis.</text>
</comment>
<dbReference type="PANTHER" id="PTHR33365:SF4">
    <property type="entry name" value="CYCLOCHLOROTINE BIOSYNTHESIS PROTEIN O"/>
    <property type="match status" value="1"/>
</dbReference>
<reference evidence="4 5" key="1">
    <citation type="submission" date="2024-07" db="EMBL/GenBank/DDBJ databases">
        <title>Section-level genome sequencing and comparative genomics of Aspergillus sections Usti and Cavernicolus.</title>
        <authorList>
            <consortium name="Lawrence Berkeley National Laboratory"/>
            <person name="Nybo J.L."/>
            <person name="Vesth T.C."/>
            <person name="Theobald S."/>
            <person name="Frisvad J.C."/>
            <person name="Larsen T.O."/>
            <person name="Kjaerboelling I."/>
            <person name="Rothschild-Mancinelli K."/>
            <person name="Lyhne E.K."/>
            <person name="Kogle M.E."/>
            <person name="Barry K."/>
            <person name="Clum A."/>
            <person name="Na H."/>
            <person name="Ledsgaard L."/>
            <person name="Lin J."/>
            <person name="Lipzen A."/>
            <person name="Kuo A."/>
            <person name="Riley R."/>
            <person name="Mondo S."/>
            <person name="LaButti K."/>
            <person name="Haridas S."/>
            <person name="Pangalinan J."/>
            <person name="Salamov A.A."/>
            <person name="Simmons B.A."/>
            <person name="Magnuson J.K."/>
            <person name="Chen J."/>
            <person name="Drula E."/>
            <person name="Henrissat B."/>
            <person name="Wiebenga A."/>
            <person name="Lubbers R.J."/>
            <person name="Gomes A.C."/>
            <person name="Macurrencykelacurrency M.R."/>
            <person name="Stajich J."/>
            <person name="Grigoriev I.V."/>
            <person name="Mortensen U.H."/>
            <person name="De vries R.P."/>
            <person name="Baker S.E."/>
            <person name="Andersen M.R."/>
        </authorList>
    </citation>
    <scope>NUCLEOTIDE SEQUENCE [LARGE SCALE GENOMIC DNA]</scope>
    <source>
        <strain evidence="4 5">CBS 756.74</strain>
    </source>
</reference>
<keyword evidence="3" id="KW-0812">Transmembrane</keyword>
<keyword evidence="3" id="KW-0472">Membrane</keyword>
<organism evidence="4 5">
    <name type="scientific">Aspergillus pseudodeflectus</name>
    <dbReference type="NCBI Taxonomy" id="176178"/>
    <lineage>
        <taxon>Eukaryota</taxon>
        <taxon>Fungi</taxon>
        <taxon>Dikarya</taxon>
        <taxon>Ascomycota</taxon>
        <taxon>Pezizomycotina</taxon>
        <taxon>Eurotiomycetes</taxon>
        <taxon>Eurotiomycetidae</taxon>
        <taxon>Eurotiales</taxon>
        <taxon>Aspergillaceae</taxon>
        <taxon>Aspergillus</taxon>
        <taxon>Aspergillus subgen. Nidulantes</taxon>
    </lineage>
</organism>
<evidence type="ECO:0008006" key="6">
    <source>
        <dbReference type="Google" id="ProtNLM"/>
    </source>
</evidence>
<gene>
    <name evidence="4" type="ORF">BJX68DRAFT_266307</name>
</gene>
<evidence type="ECO:0000256" key="3">
    <source>
        <dbReference type="SAM" id="Phobius"/>
    </source>
</evidence>
<evidence type="ECO:0000313" key="5">
    <source>
        <dbReference type="Proteomes" id="UP001610444"/>
    </source>
</evidence>
<dbReference type="Pfam" id="PF11807">
    <property type="entry name" value="UstYa"/>
    <property type="match status" value="2"/>
</dbReference>
<proteinExistence type="inferred from homology"/>
<dbReference type="InterPro" id="IPR021765">
    <property type="entry name" value="UstYa-like"/>
</dbReference>
<feature type="transmembrane region" description="Helical" evidence="3">
    <location>
        <begin position="39"/>
        <end position="60"/>
    </location>
</feature>
<dbReference type="EMBL" id="JBFXLR010000018">
    <property type="protein sequence ID" value="KAL2851399.1"/>
    <property type="molecule type" value="Genomic_DNA"/>
</dbReference>
<comment type="similarity">
    <text evidence="2">Belongs to the ustYa family.</text>
</comment>
<keyword evidence="5" id="KW-1185">Reference proteome</keyword>
<accession>A0ABR4KHX9</accession>
<dbReference type="Proteomes" id="UP001610444">
    <property type="component" value="Unassembled WGS sequence"/>
</dbReference>
<evidence type="ECO:0000256" key="1">
    <source>
        <dbReference type="ARBA" id="ARBA00004685"/>
    </source>
</evidence>
<dbReference type="PANTHER" id="PTHR33365">
    <property type="entry name" value="YALI0B05434P"/>
    <property type="match status" value="1"/>
</dbReference>
<dbReference type="GeneID" id="98160635"/>
<protein>
    <recommendedName>
        <fullName evidence="6">Tat pathway signal sequence</fullName>
    </recommendedName>
</protein>